<sequence length="448" mass="49800">MKSLFDQTMKDDMRRRAPLAERMRPAGLDDFEEQNGVIGAGTPLRRAIESDTLTSVILYGPPGTGKTTLARIIAGMTKSHFETINAVMAGVADIRRVVDQARERLSLYREGTVLFIDEIHRFNKAQQDALLPFVESGLLVLIGSTTENPLFTVNRPLLSRSRLFRLELLSREALVRLLNRALKDVERGLGNYTVSLEPGVPEYMAGIANGDARAALNCLELAVMTTPPGEDGVRRIGLGLAAEACGGRVLQYNREDEHYHVVSAFIKSMRGSDPQATLYWLARLIYAGDDPEFICRRIMIHAAEDVGLADPGALRVAVAAARAVERVGMPEGRIIMAEAALYVALAPKSNSVVMGIDAAMKEVRDEQAMDVPRHLRDGSYFKLEKIAGNNTVNEYKYPHDYPGHYVRQQYLPDNMRGKVFYSPSENGEEKQIKALLERLKNMANNRQK</sequence>
<dbReference type="InterPro" id="IPR008921">
    <property type="entry name" value="DNA_pol3_clamp-load_cplx_C"/>
</dbReference>
<comment type="caution">
    <text evidence="8">The sequence shown here is derived from an EMBL/GenBank/DDBJ whole genome shotgun (WGS) entry which is preliminary data.</text>
</comment>
<dbReference type="PANTHER" id="PTHR13779">
    <property type="entry name" value="WERNER HELICASE-INTERACTING PROTEIN 1 FAMILY MEMBER"/>
    <property type="match status" value="1"/>
</dbReference>
<evidence type="ECO:0000256" key="2">
    <source>
        <dbReference type="ARBA" id="ARBA00008959"/>
    </source>
</evidence>
<dbReference type="InterPro" id="IPR021886">
    <property type="entry name" value="MgsA_C"/>
</dbReference>
<dbReference type="AlphaFoldDB" id="A0A2L2XDE3"/>
<dbReference type="Pfam" id="PF16193">
    <property type="entry name" value="AAA_assoc_2"/>
    <property type="match status" value="1"/>
</dbReference>
<dbReference type="Pfam" id="PF00004">
    <property type="entry name" value="AAA"/>
    <property type="match status" value="1"/>
</dbReference>
<keyword evidence="5" id="KW-0547">Nucleotide-binding</keyword>
<evidence type="ECO:0000256" key="4">
    <source>
        <dbReference type="ARBA" id="ARBA00022705"/>
    </source>
</evidence>
<organism evidence="8 9">
    <name type="scientific">Desulfocucumis palustris</name>
    <dbReference type="NCBI Taxonomy" id="1898651"/>
    <lineage>
        <taxon>Bacteria</taxon>
        <taxon>Bacillati</taxon>
        <taxon>Bacillota</taxon>
        <taxon>Clostridia</taxon>
        <taxon>Eubacteriales</taxon>
        <taxon>Desulfocucumaceae</taxon>
        <taxon>Desulfocucumis</taxon>
    </lineage>
</organism>
<dbReference type="PANTHER" id="PTHR13779:SF7">
    <property type="entry name" value="ATPASE WRNIP1"/>
    <property type="match status" value="1"/>
</dbReference>
<evidence type="ECO:0000259" key="7">
    <source>
        <dbReference type="SMART" id="SM00382"/>
    </source>
</evidence>
<keyword evidence="6" id="KW-0067">ATP-binding</keyword>
<proteinExistence type="inferred from homology"/>
<keyword evidence="9" id="KW-1185">Reference proteome</keyword>
<dbReference type="EMBL" id="BFAV01000130">
    <property type="protein sequence ID" value="GBF34258.1"/>
    <property type="molecule type" value="Genomic_DNA"/>
</dbReference>
<evidence type="ECO:0000313" key="9">
    <source>
        <dbReference type="Proteomes" id="UP000239549"/>
    </source>
</evidence>
<dbReference type="Gene3D" id="1.10.3710.10">
    <property type="entry name" value="DNA polymerase III clamp loader subunits, C-terminal domain"/>
    <property type="match status" value="1"/>
</dbReference>
<evidence type="ECO:0000256" key="1">
    <source>
        <dbReference type="ARBA" id="ARBA00002393"/>
    </source>
</evidence>
<dbReference type="GO" id="GO:0016887">
    <property type="term" value="F:ATP hydrolysis activity"/>
    <property type="evidence" value="ECO:0007669"/>
    <property type="project" value="InterPro"/>
</dbReference>
<dbReference type="Pfam" id="PF12002">
    <property type="entry name" value="MgsA_C"/>
    <property type="match status" value="1"/>
</dbReference>
<dbReference type="GO" id="GO:0005524">
    <property type="term" value="F:ATP binding"/>
    <property type="evidence" value="ECO:0007669"/>
    <property type="project" value="UniProtKB-KW"/>
</dbReference>
<dbReference type="CDD" id="cd00009">
    <property type="entry name" value="AAA"/>
    <property type="match status" value="1"/>
</dbReference>
<dbReference type="SUPFAM" id="SSF52540">
    <property type="entry name" value="P-loop containing nucleoside triphosphate hydrolases"/>
    <property type="match status" value="1"/>
</dbReference>
<reference evidence="9" key="1">
    <citation type="submission" date="2018-02" db="EMBL/GenBank/DDBJ databases">
        <title>Genome sequence of Desulfocucumis palustris strain NAW-5.</title>
        <authorList>
            <person name="Watanabe M."/>
            <person name="Kojima H."/>
            <person name="Fukui M."/>
        </authorList>
    </citation>
    <scope>NUCLEOTIDE SEQUENCE [LARGE SCALE GENOMIC DNA]</scope>
    <source>
        <strain evidence="9">NAW-5</strain>
    </source>
</reference>
<comment type="function">
    <text evidence="1">DNA-dependent ATPase that plays important roles in cellular responses to stalled DNA replication processes.</text>
</comment>
<dbReference type="OrthoDB" id="9778364at2"/>
<dbReference type="GO" id="GO:0000731">
    <property type="term" value="P:DNA synthesis involved in DNA repair"/>
    <property type="evidence" value="ECO:0007669"/>
    <property type="project" value="TreeGrafter"/>
</dbReference>
<name>A0A2L2XDE3_9FIRM</name>
<evidence type="ECO:0000313" key="8">
    <source>
        <dbReference type="EMBL" id="GBF34258.1"/>
    </source>
</evidence>
<dbReference type="GO" id="GO:0017116">
    <property type="term" value="F:single-stranded DNA helicase activity"/>
    <property type="evidence" value="ECO:0007669"/>
    <property type="project" value="TreeGrafter"/>
</dbReference>
<dbReference type="SMART" id="SM00382">
    <property type="entry name" value="AAA"/>
    <property type="match status" value="1"/>
</dbReference>
<gene>
    <name evidence="8" type="ORF">DCCM_3370</name>
</gene>
<dbReference type="FunFam" id="1.10.8.60:FF:000029">
    <property type="entry name" value="Replication-associated recombination protein A"/>
    <property type="match status" value="1"/>
</dbReference>
<feature type="domain" description="AAA+ ATPase" evidence="7">
    <location>
        <begin position="52"/>
        <end position="173"/>
    </location>
</feature>
<dbReference type="Gene3D" id="3.40.50.300">
    <property type="entry name" value="P-loop containing nucleotide triphosphate hydrolases"/>
    <property type="match status" value="1"/>
</dbReference>
<protein>
    <recommendedName>
        <fullName evidence="3">Replication-associated recombination protein A</fullName>
    </recommendedName>
</protein>
<dbReference type="GO" id="GO:0003677">
    <property type="term" value="F:DNA binding"/>
    <property type="evidence" value="ECO:0007669"/>
    <property type="project" value="InterPro"/>
</dbReference>
<dbReference type="InterPro" id="IPR027417">
    <property type="entry name" value="P-loop_NTPase"/>
</dbReference>
<evidence type="ECO:0000256" key="5">
    <source>
        <dbReference type="ARBA" id="ARBA00022741"/>
    </source>
</evidence>
<dbReference type="InterPro" id="IPR003959">
    <property type="entry name" value="ATPase_AAA_core"/>
</dbReference>
<dbReference type="RefSeq" id="WP_104372538.1">
    <property type="nucleotide sequence ID" value="NZ_BFAV01000130.1"/>
</dbReference>
<evidence type="ECO:0000256" key="6">
    <source>
        <dbReference type="ARBA" id="ARBA00022840"/>
    </source>
</evidence>
<dbReference type="SUPFAM" id="SSF48019">
    <property type="entry name" value="post-AAA+ oligomerization domain-like"/>
    <property type="match status" value="1"/>
</dbReference>
<dbReference type="CDD" id="cd18139">
    <property type="entry name" value="HLD_clamp_RarA"/>
    <property type="match status" value="1"/>
</dbReference>
<dbReference type="InterPro" id="IPR003593">
    <property type="entry name" value="AAA+_ATPase"/>
</dbReference>
<keyword evidence="4" id="KW-0235">DNA replication</keyword>
<dbReference type="GO" id="GO:0006261">
    <property type="term" value="P:DNA-templated DNA replication"/>
    <property type="evidence" value="ECO:0007669"/>
    <property type="project" value="TreeGrafter"/>
</dbReference>
<dbReference type="FunFam" id="1.20.272.10:FF:000001">
    <property type="entry name" value="Putative AAA family ATPase"/>
    <property type="match status" value="1"/>
</dbReference>
<dbReference type="Proteomes" id="UP000239549">
    <property type="component" value="Unassembled WGS sequence"/>
</dbReference>
<dbReference type="GO" id="GO:0008047">
    <property type="term" value="F:enzyme activator activity"/>
    <property type="evidence" value="ECO:0007669"/>
    <property type="project" value="TreeGrafter"/>
</dbReference>
<dbReference type="InterPro" id="IPR032423">
    <property type="entry name" value="AAA_assoc_2"/>
</dbReference>
<dbReference type="FunFam" id="3.40.50.300:FF:000137">
    <property type="entry name" value="Replication-associated recombination protein A"/>
    <property type="match status" value="1"/>
</dbReference>
<comment type="similarity">
    <text evidence="2">Belongs to the AAA ATPase family. RarA/MGS1/WRNIP1 subfamily.</text>
</comment>
<dbReference type="Gene3D" id="1.20.272.10">
    <property type="match status" value="1"/>
</dbReference>
<dbReference type="Gene3D" id="1.10.8.60">
    <property type="match status" value="1"/>
</dbReference>
<accession>A0A2L2XDE3</accession>
<evidence type="ECO:0000256" key="3">
    <source>
        <dbReference type="ARBA" id="ARBA00020776"/>
    </source>
</evidence>
<dbReference type="InterPro" id="IPR051314">
    <property type="entry name" value="AAA_ATPase_RarA/MGS1/WRNIP1"/>
</dbReference>